<keyword evidence="3" id="KW-1185">Reference proteome</keyword>
<dbReference type="AlphaFoldDB" id="A0A8H6RSR8"/>
<evidence type="ECO:0000313" key="3">
    <source>
        <dbReference type="Proteomes" id="UP000660729"/>
    </source>
</evidence>
<evidence type="ECO:0000313" key="2">
    <source>
        <dbReference type="EMBL" id="KAF7196192.1"/>
    </source>
</evidence>
<gene>
    <name evidence="2" type="ORF">HII31_02593</name>
</gene>
<sequence>MSLRKSTYEPDLNALSTAESHLDTCAFTKIQDGTYLQGEAIREVYKFLAHCLAVRAMDLYKRKIRMDGTPYQRPLRKANLAFQDLLIKAENVPGLLPPDWDRNECITYCSAEGWLDGEESWPKGMDTIEEAWEYDDAISLKFRCLGEVIYGSAVDGEPLLDRMAALEAGLSKTGTPPSPNSQPSKARQTK</sequence>
<dbReference type="OrthoDB" id="432970at2759"/>
<organism evidence="2 3">
    <name type="scientific">Pseudocercospora fuligena</name>
    <dbReference type="NCBI Taxonomy" id="685502"/>
    <lineage>
        <taxon>Eukaryota</taxon>
        <taxon>Fungi</taxon>
        <taxon>Dikarya</taxon>
        <taxon>Ascomycota</taxon>
        <taxon>Pezizomycotina</taxon>
        <taxon>Dothideomycetes</taxon>
        <taxon>Dothideomycetidae</taxon>
        <taxon>Mycosphaerellales</taxon>
        <taxon>Mycosphaerellaceae</taxon>
        <taxon>Pseudocercospora</taxon>
    </lineage>
</organism>
<evidence type="ECO:0000256" key="1">
    <source>
        <dbReference type="SAM" id="MobiDB-lite"/>
    </source>
</evidence>
<feature type="region of interest" description="Disordered" evidence="1">
    <location>
        <begin position="168"/>
        <end position="190"/>
    </location>
</feature>
<accession>A0A8H6RSR8</accession>
<protein>
    <submittedName>
        <fullName evidence="2">Uncharacterized protein</fullName>
    </submittedName>
</protein>
<name>A0A8H6RSR8_9PEZI</name>
<dbReference type="Proteomes" id="UP000660729">
    <property type="component" value="Unassembled WGS sequence"/>
</dbReference>
<comment type="caution">
    <text evidence="2">The sequence shown here is derived from an EMBL/GenBank/DDBJ whole genome shotgun (WGS) entry which is preliminary data.</text>
</comment>
<reference evidence="2" key="1">
    <citation type="submission" date="2020-04" db="EMBL/GenBank/DDBJ databases">
        <title>Draft genome resource of the tomato pathogen Pseudocercospora fuligena.</title>
        <authorList>
            <person name="Zaccaron A."/>
        </authorList>
    </citation>
    <scope>NUCLEOTIDE SEQUENCE</scope>
    <source>
        <strain evidence="2">PF001</strain>
    </source>
</reference>
<dbReference type="EMBL" id="JABCIY010000031">
    <property type="protein sequence ID" value="KAF7196192.1"/>
    <property type="molecule type" value="Genomic_DNA"/>
</dbReference>
<proteinExistence type="predicted"/>
<feature type="compositionally biased region" description="Polar residues" evidence="1">
    <location>
        <begin position="181"/>
        <end position="190"/>
    </location>
</feature>